<accession>A0AAW7WAM1</accession>
<sequence length="239" mass="28149">MKGKLMSHFYYQVLKRIQSQLPAFQVFYLQTIQQVLYAWTVYSLFNFYNIAENHPSGTGRYLFDQLLIFFFARAITIYVRHRVYLLTPILTHDFQKSDRDLLIKEIEESLQKSVEFTKWSCGILSTVLVLVSTIFANIGLKIADKAVSDQLLIEELKSMNIKFENILELFGVIVGIIVGIVLSYYFILQLFSFHKRLVLKVLKNCEYEKSYPLLNSTTSERFWKLSKEALFLDIFKHFF</sequence>
<keyword evidence="1" id="KW-0472">Membrane</keyword>
<feature type="transmembrane region" description="Helical" evidence="1">
    <location>
        <begin position="166"/>
        <end position="187"/>
    </location>
</feature>
<dbReference type="Proteomes" id="UP001170022">
    <property type="component" value="Unassembled WGS sequence"/>
</dbReference>
<gene>
    <name evidence="2" type="ORF">Q4441_09265</name>
</gene>
<name>A0AAW7WAM1_STROR</name>
<proteinExistence type="predicted"/>
<dbReference type="EMBL" id="JAUONQ010000012">
    <property type="protein sequence ID" value="MDO6348748.1"/>
    <property type="molecule type" value="Genomic_DNA"/>
</dbReference>
<dbReference type="AlphaFoldDB" id="A0AAW7WAM1"/>
<feature type="transmembrane region" description="Helical" evidence="1">
    <location>
        <begin position="62"/>
        <end position="79"/>
    </location>
</feature>
<feature type="transmembrane region" description="Helical" evidence="1">
    <location>
        <begin position="119"/>
        <end position="140"/>
    </location>
</feature>
<reference evidence="2" key="1">
    <citation type="submission" date="2023-07" db="EMBL/GenBank/DDBJ databases">
        <title>Whole Genome Sequencing of Colonoscopy isolates.</title>
        <authorList>
            <person name="Surve S.V."/>
            <person name="Valls R.A."/>
            <person name="Barrak K.E."/>
            <person name="Gardner T.B."/>
            <person name="O'Toole G.A."/>
        </authorList>
    </citation>
    <scope>NUCLEOTIDE SEQUENCE</scope>
    <source>
        <strain evidence="2">GP0012</strain>
    </source>
</reference>
<organism evidence="2 3">
    <name type="scientific">Streptococcus oralis</name>
    <dbReference type="NCBI Taxonomy" id="1303"/>
    <lineage>
        <taxon>Bacteria</taxon>
        <taxon>Bacillati</taxon>
        <taxon>Bacillota</taxon>
        <taxon>Bacilli</taxon>
        <taxon>Lactobacillales</taxon>
        <taxon>Streptococcaceae</taxon>
        <taxon>Streptococcus</taxon>
    </lineage>
</organism>
<keyword evidence="1" id="KW-0812">Transmembrane</keyword>
<keyword evidence="1" id="KW-1133">Transmembrane helix</keyword>
<comment type="caution">
    <text evidence="2">The sequence shown here is derived from an EMBL/GenBank/DDBJ whole genome shotgun (WGS) entry which is preliminary data.</text>
</comment>
<feature type="transmembrane region" description="Helical" evidence="1">
    <location>
        <begin position="21"/>
        <end position="42"/>
    </location>
</feature>
<evidence type="ECO:0000313" key="3">
    <source>
        <dbReference type="Proteomes" id="UP001170022"/>
    </source>
</evidence>
<evidence type="ECO:0000313" key="2">
    <source>
        <dbReference type="EMBL" id="MDO6348748.1"/>
    </source>
</evidence>
<protein>
    <submittedName>
        <fullName evidence="2">Uncharacterized protein</fullName>
    </submittedName>
</protein>
<evidence type="ECO:0000256" key="1">
    <source>
        <dbReference type="SAM" id="Phobius"/>
    </source>
</evidence>
<dbReference type="RefSeq" id="WP_303530854.1">
    <property type="nucleotide sequence ID" value="NZ_JAUONP010000012.1"/>
</dbReference>